<dbReference type="UniPathway" id="UPA00060">
    <property type="reaction ID" value="UER00597"/>
</dbReference>
<dbReference type="Proteomes" id="UP000242877">
    <property type="component" value="Unassembled WGS sequence"/>
</dbReference>
<dbReference type="EC" id="2.7.6.2" evidence="7"/>
<dbReference type="GO" id="GO:0016301">
    <property type="term" value="F:kinase activity"/>
    <property type="evidence" value="ECO:0007669"/>
    <property type="project" value="UniProtKB-UniRule"/>
</dbReference>
<dbReference type="InterPro" id="IPR007373">
    <property type="entry name" value="Thiamin_PyroPKinase_B1-bd"/>
</dbReference>
<comment type="pathway">
    <text evidence="1 7">Cofactor biosynthesis; thiamine diphosphate biosynthesis; thiamine diphosphate from thiamine: step 1/1.</text>
</comment>
<dbReference type="InterPro" id="IPR016966">
    <property type="entry name" value="Thiamin_pyrophosphokinase_euk"/>
</dbReference>
<dbReference type="InterPro" id="IPR036759">
    <property type="entry name" value="TPK_catalytic_sf"/>
</dbReference>
<dbReference type="CDD" id="cd07995">
    <property type="entry name" value="TPK"/>
    <property type="match status" value="1"/>
</dbReference>
<sequence>MTTTTSPIVQWDPTSLLDPSTPLPTPYVLIILNTPLNVNSYRILRERATYIVCADGGTNRFYAVMKQLGRLDVETPDLIVGDLDSIKPEVRAHYESLGVDVQHIPEQLSTDFGKALRLINQRRSEILKRTVPEPDSDKLDVVVMGGLGGRLDQAMSQLHHLYNISRNKDKENEYYQTGDIYLFSESSLSFFLPPGRNYIYTSPKCSIKSITASFPSDTSPDEIEAAVTPKIEEGWSSDHPYLCEASALMPLGKPAVLTSKGFQWDVTEWESSFEGRISTSNHLRSDVIRVDASWWVMFSAELADRFKLWRE</sequence>
<evidence type="ECO:0000259" key="8">
    <source>
        <dbReference type="Pfam" id="PF04263"/>
    </source>
</evidence>
<comment type="catalytic activity">
    <reaction evidence="7">
        <text>thiamine + ATP = thiamine diphosphate + AMP + H(+)</text>
        <dbReference type="Rhea" id="RHEA:11576"/>
        <dbReference type="ChEBI" id="CHEBI:15378"/>
        <dbReference type="ChEBI" id="CHEBI:18385"/>
        <dbReference type="ChEBI" id="CHEBI:30616"/>
        <dbReference type="ChEBI" id="CHEBI:58937"/>
        <dbReference type="ChEBI" id="CHEBI:456215"/>
    </reaction>
</comment>
<evidence type="ECO:0000313" key="11">
    <source>
        <dbReference type="Proteomes" id="UP000242877"/>
    </source>
</evidence>
<organism evidence="10 11">
    <name type="scientific">Ascosphaera apis ARSEF 7405</name>
    <dbReference type="NCBI Taxonomy" id="392613"/>
    <lineage>
        <taxon>Eukaryota</taxon>
        <taxon>Fungi</taxon>
        <taxon>Dikarya</taxon>
        <taxon>Ascomycota</taxon>
        <taxon>Pezizomycotina</taxon>
        <taxon>Eurotiomycetes</taxon>
        <taxon>Eurotiomycetidae</taxon>
        <taxon>Onygenales</taxon>
        <taxon>Ascosphaeraceae</taxon>
        <taxon>Ascosphaera</taxon>
    </lineage>
</organism>
<evidence type="ECO:0000256" key="3">
    <source>
        <dbReference type="ARBA" id="ARBA00022679"/>
    </source>
</evidence>
<dbReference type="Gene3D" id="3.40.50.10240">
    <property type="entry name" value="Thiamin pyrophosphokinase, catalytic domain"/>
    <property type="match status" value="1"/>
</dbReference>
<dbReference type="GO" id="GO:0030975">
    <property type="term" value="F:thiamine binding"/>
    <property type="evidence" value="ECO:0007669"/>
    <property type="project" value="UniProtKB-UniRule"/>
</dbReference>
<evidence type="ECO:0000256" key="1">
    <source>
        <dbReference type="ARBA" id="ARBA00005078"/>
    </source>
</evidence>
<dbReference type="SUPFAM" id="SSF63999">
    <property type="entry name" value="Thiamin pyrophosphokinase, catalytic domain"/>
    <property type="match status" value="1"/>
</dbReference>
<keyword evidence="11" id="KW-1185">Reference proteome</keyword>
<evidence type="ECO:0000256" key="5">
    <source>
        <dbReference type="ARBA" id="ARBA00022777"/>
    </source>
</evidence>
<evidence type="ECO:0000256" key="4">
    <source>
        <dbReference type="ARBA" id="ARBA00022741"/>
    </source>
</evidence>
<evidence type="ECO:0000256" key="2">
    <source>
        <dbReference type="ARBA" id="ARBA00006785"/>
    </source>
</evidence>
<name>A0A167UYY7_9EURO</name>
<comment type="caution">
    <text evidence="10">The sequence shown here is derived from an EMBL/GenBank/DDBJ whole genome shotgun (WGS) entry which is preliminary data.</text>
</comment>
<dbReference type="EMBL" id="AZGZ01000047">
    <property type="protein sequence ID" value="KZZ86795.1"/>
    <property type="molecule type" value="Genomic_DNA"/>
</dbReference>
<dbReference type="InterPro" id="IPR007371">
    <property type="entry name" value="TPK_catalytic"/>
</dbReference>
<dbReference type="PANTHER" id="PTHR13622:SF8">
    <property type="entry name" value="THIAMIN PYROPHOSPHOKINASE 1"/>
    <property type="match status" value="1"/>
</dbReference>
<evidence type="ECO:0000259" key="9">
    <source>
        <dbReference type="Pfam" id="PF04265"/>
    </source>
</evidence>
<dbReference type="Pfam" id="PF04263">
    <property type="entry name" value="TPK_catalytic"/>
    <property type="match status" value="1"/>
</dbReference>
<dbReference type="VEuPathDB" id="FungiDB:AAP_06197"/>
<keyword evidence="6 7" id="KW-0067">ATP-binding</keyword>
<dbReference type="OrthoDB" id="25149at2759"/>
<evidence type="ECO:0000256" key="7">
    <source>
        <dbReference type="PIRNR" id="PIRNR031057"/>
    </source>
</evidence>
<dbReference type="GO" id="GO:0004788">
    <property type="term" value="F:thiamine diphosphokinase activity"/>
    <property type="evidence" value="ECO:0007669"/>
    <property type="project" value="UniProtKB-UniRule"/>
</dbReference>
<protein>
    <recommendedName>
        <fullName evidence="7">Thiamine pyrophosphokinase</fullName>
        <ecNumber evidence="7">2.7.6.2</ecNumber>
    </recommendedName>
</protein>
<dbReference type="GO" id="GO:0005524">
    <property type="term" value="F:ATP binding"/>
    <property type="evidence" value="ECO:0007669"/>
    <property type="project" value="UniProtKB-UniRule"/>
</dbReference>
<dbReference type="GO" id="GO:0009229">
    <property type="term" value="P:thiamine diphosphate biosynthetic process"/>
    <property type="evidence" value="ECO:0007669"/>
    <property type="project" value="UniProtKB-UniRule"/>
</dbReference>
<comment type="similarity">
    <text evidence="2 7">Belongs to the thiamine pyrophosphokinase family.</text>
</comment>
<keyword evidence="4 7" id="KW-0547">Nucleotide-binding</keyword>
<dbReference type="InterPro" id="IPR036371">
    <property type="entry name" value="TPK_B1-bd_sf"/>
</dbReference>
<evidence type="ECO:0000313" key="10">
    <source>
        <dbReference type="EMBL" id="KZZ86795.1"/>
    </source>
</evidence>
<keyword evidence="3 7" id="KW-0808">Transferase</keyword>
<dbReference type="NCBIfam" id="TIGR01378">
    <property type="entry name" value="thi_PPkinase"/>
    <property type="match status" value="1"/>
</dbReference>
<dbReference type="PANTHER" id="PTHR13622">
    <property type="entry name" value="THIAMIN PYROPHOSPHOKINASE"/>
    <property type="match status" value="1"/>
</dbReference>
<dbReference type="PIRSF" id="PIRSF031057">
    <property type="entry name" value="Thiamin_pyrophosphokinase"/>
    <property type="match status" value="1"/>
</dbReference>
<feature type="domain" description="Thiamin pyrophosphokinase catalytic" evidence="8">
    <location>
        <begin position="44"/>
        <end position="167"/>
    </location>
</feature>
<dbReference type="Pfam" id="PF04265">
    <property type="entry name" value="TPK_B1_binding"/>
    <property type="match status" value="1"/>
</dbReference>
<reference evidence="10 11" key="1">
    <citation type="journal article" date="2016" name="Genome Biol. Evol.">
        <title>Divergent and convergent evolution of fungal pathogenicity.</title>
        <authorList>
            <person name="Shang Y."/>
            <person name="Xiao G."/>
            <person name="Zheng P."/>
            <person name="Cen K."/>
            <person name="Zhan S."/>
            <person name="Wang C."/>
        </authorList>
    </citation>
    <scope>NUCLEOTIDE SEQUENCE [LARGE SCALE GENOMIC DNA]</scope>
    <source>
        <strain evidence="10 11">ARSEF 7405</strain>
    </source>
</reference>
<dbReference type="InterPro" id="IPR006282">
    <property type="entry name" value="Thi_PPkinase"/>
</dbReference>
<dbReference type="AlphaFoldDB" id="A0A167UYY7"/>
<dbReference type="GO" id="GO:0006772">
    <property type="term" value="P:thiamine metabolic process"/>
    <property type="evidence" value="ECO:0007669"/>
    <property type="project" value="InterPro"/>
</dbReference>
<gene>
    <name evidence="10" type="ORF">AAP_06197</name>
</gene>
<keyword evidence="5 7" id="KW-0418">Kinase</keyword>
<accession>A0A167UYY7</accession>
<dbReference type="SUPFAM" id="SSF63862">
    <property type="entry name" value="Thiamin pyrophosphokinase, substrate-binding domain"/>
    <property type="match status" value="1"/>
</dbReference>
<evidence type="ECO:0000256" key="6">
    <source>
        <dbReference type="ARBA" id="ARBA00022840"/>
    </source>
</evidence>
<feature type="domain" description="Thiamin pyrophosphokinase thiamin-binding" evidence="9">
    <location>
        <begin position="247"/>
        <end position="290"/>
    </location>
</feature>
<proteinExistence type="inferred from homology"/>